<keyword evidence="2" id="KW-0282">Flagellum</keyword>
<dbReference type="EMBL" id="NOWT01000026">
    <property type="protein sequence ID" value="OYD82062.1"/>
    <property type="molecule type" value="Genomic_DNA"/>
</dbReference>
<feature type="compositionally biased region" description="Low complexity" evidence="1">
    <location>
        <begin position="70"/>
        <end position="89"/>
    </location>
</feature>
<dbReference type="RefSeq" id="WP_094305788.1">
    <property type="nucleotide sequence ID" value="NZ_NOWT01000026.1"/>
</dbReference>
<proteinExistence type="predicted"/>
<reference evidence="2 3" key="1">
    <citation type="submission" date="2017-07" db="EMBL/GenBank/DDBJ databases">
        <title>Whole genome sequence of Azospirillum brasilense 2A1, a potential biofertilizer strain.</title>
        <authorList>
            <person name="Fontana C.A."/>
            <person name="Toffoli L.M."/>
            <person name="Salazar S.M."/>
            <person name="Puglisi E."/>
            <person name="Pedraza R."/>
            <person name="Bassi D."/>
            <person name="Cocconcelli P.S."/>
        </authorList>
    </citation>
    <scope>NUCLEOTIDE SEQUENCE [LARGE SCALE GENOMIC DNA]</scope>
    <source>
        <strain evidence="2 3">2A1</strain>
        <plasmid evidence="2">unnamed</plasmid>
    </source>
</reference>
<dbReference type="Proteomes" id="UP000215367">
    <property type="component" value="Unassembled WGS sequence"/>
</dbReference>
<keyword evidence="2" id="KW-0614">Plasmid</keyword>
<evidence type="ECO:0000256" key="1">
    <source>
        <dbReference type="SAM" id="MobiDB-lite"/>
    </source>
</evidence>
<feature type="region of interest" description="Disordered" evidence="1">
    <location>
        <begin position="43"/>
        <end position="89"/>
    </location>
</feature>
<feature type="region of interest" description="Disordered" evidence="1">
    <location>
        <begin position="222"/>
        <end position="245"/>
    </location>
</feature>
<dbReference type="AlphaFoldDB" id="A0A235H8H3"/>
<comment type="caution">
    <text evidence="2">The sequence shown here is derived from an EMBL/GenBank/DDBJ whole genome shotgun (WGS) entry which is preliminary data.</text>
</comment>
<geneLocation type="plasmid" evidence="2">
    <name>unnamed</name>
</geneLocation>
<evidence type="ECO:0000313" key="3">
    <source>
        <dbReference type="Proteomes" id="UP000215367"/>
    </source>
</evidence>
<keyword evidence="2" id="KW-0966">Cell projection</keyword>
<protein>
    <submittedName>
        <fullName evidence="2">Flagellar motor switch protein</fullName>
    </submittedName>
</protein>
<gene>
    <name evidence="2" type="ORF">CHT98_23010</name>
</gene>
<keyword evidence="2" id="KW-0969">Cilium</keyword>
<accession>A0A235H8H3</accession>
<name>A0A235H8H3_AZOBR</name>
<sequence>MLRVLPITLVAILMVLPLKLGSLMEGLPVVAQQFDREFGKHERPWAKDLKGGAESSSGETPAAPTPAPAGPAMAALPMTPAAPPADAALPAASCTDPALRAAIAEQKADVSARTRHLGEAEAVLAAAETRASAQIQKLSAIKRDVEALMQQRSNLQAEDLKRMVTIYETMKPRDAARIFNDLETDIIIDVLDRMAERRSAPIIAELEDAKAREVTRLVLQRRALPGDRPPPPAPLPVRLMQTPTN</sequence>
<organism evidence="2 3">
    <name type="scientific">Azospirillum brasilense</name>
    <dbReference type="NCBI Taxonomy" id="192"/>
    <lineage>
        <taxon>Bacteria</taxon>
        <taxon>Pseudomonadati</taxon>
        <taxon>Pseudomonadota</taxon>
        <taxon>Alphaproteobacteria</taxon>
        <taxon>Rhodospirillales</taxon>
        <taxon>Azospirillaceae</taxon>
        <taxon>Azospirillum</taxon>
    </lineage>
</organism>
<evidence type="ECO:0000313" key="2">
    <source>
        <dbReference type="EMBL" id="OYD82062.1"/>
    </source>
</evidence>
<dbReference type="SUPFAM" id="SSF158791">
    <property type="entry name" value="MgtE N-terminal domain-like"/>
    <property type="match status" value="1"/>
</dbReference>